<gene>
    <name evidence="1" type="ORF">I4F81_007977</name>
</gene>
<dbReference type="EMBL" id="CM020619">
    <property type="protein sequence ID" value="KAK1865446.1"/>
    <property type="molecule type" value="Genomic_DNA"/>
</dbReference>
<protein>
    <submittedName>
        <fullName evidence="1">Uncharacterized protein</fullName>
    </submittedName>
</protein>
<sequence>MPKMIAATRTMVAAACAIDGISLTPAQVTPMAIFICARTRACPSIEPGSADGDVDFCRATGMGWYSGTICSDYGWLQDIPSGRREMTATMATSYHGPAVTPKAFAETDVLVAVAEAQEIVMSAAVMSCLGEMAVADVVPVTRADPRSASEIAAGVEGPVIVLDTDVAAELYTDAIVNAVMTRVEHRWRNMPAVANPTLVVIAAMSCRGFSFSHLTVSWPGFEIRSFASVWRIAEAVSVSVTISNFSRALAGRTGLGYLRAMGVDIGRSSEDSGRLLEDHPALQELSDRLNLRSHAMPRPEFSSMSGLLGRCRRSRRL</sequence>
<accession>A0ACC3C6T1</accession>
<keyword evidence="2" id="KW-1185">Reference proteome</keyword>
<proteinExistence type="predicted"/>
<evidence type="ECO:0000313" key="2">
    <source>
        <dbReference type="Proteomes" id="UP000798662"/>
    </source>
</evidence>
<dbReference type="Proteomes" id="UP000798662">
    <property type="component" value="Chromosome 2"/>
</dbReference>
<evidence type="ECO:0000313" key="1">
    <source>
        <dbReference type="EMBL" id="KAK1865446.1"/>
    </source>
</evidence>
<reference evidence="1" key="1">
    <citation type="submission" date="2019-11" db="EMBL/GenBank/DDBJ databases">
        <title>Nori genome reveals adaptations in red seaweeds to the harsh intertidal environment.</title>
        <authorList>
            <person name="Wang D."/>
            <person name="Mao Y."/>
        </authorList>
    </citation>
    <scope>NUCLEOTIDE SEQUENCE</scope>
    <source>
        <tissue evidence="1">Gametophyte</tissue>
    </source>
</reference>
<name>A0ACC3C6T1_PYRYE</name>
<organism evidence="1 2">
    <name type="scientific">Pyropia yezoensis</name>
    <name type="common">Susabi-nori</name>
    <name type="synonym">Porphyra yezoensis</name>
    <dbReference type="NCBI Taxonomy" id="2788"/>
    <lineage>
        <taxon>Eukaryota</taxon>
        <taxon>Rhodophyta</taxon>
        <taxon>Bangiophyceae</taxon>
        <taxon>Bangiales</taxon>
        <taxon>Bangiaceae</taxon>
        <taxon>Pyropia</taxon>
    </lineage>
</organism>
<comment type="caution">
    <text evidence="1">The sequence shown here is derived from an EMBL/GenBank/DDBJ whole genome shotgun (WGS) entry which is preliminary data.</text>
</comment>